<dbReference type="InterPro" id="IPR051539">
    <property type="entry name" value="T4SS-coupling_protein"/>
</dbReference>
<keyword evidence="4 8" id="KW-0812">Transmembrane</keyword>
<dbReference type="Proteomes" id="UP000634435">
    <property type="component" value="Unassembled WGS sequence"/>
</dbReference>
<dbReference type="CDD" id="cd01127">
    <property type="entry name" value="TrwB_TraG_TraD_VirD4"/>
    <property type="match status" value="1"/>
</dbReference>
<keyword evidence="5 8" id="KW-1133">Transmembrane helix</keyword>
<comment type="subcellular location">
    <subcellularLocation>
        <location evidence="1">Cell membrane</location>
        <topology evidence="1">Multi-pass membrane protein</topology>
    </subcellularLocation>
</comment>
<evidence type="ECO:0000256" key="6">
    <source>
        <dbReference type="ARBA" id="ARBA00023136"/>
    </source>
</evidence>
<feature type="region of interest" description="Disordered" evidence="7">
    <location>
        <begin position="588"/>
        <end position="661"/>
    </location>
</feature>
<evidence type="ECO:0000313" key="9">
    <source>
        <dbReference type="EMBL" id="GGJ75499.1"/>
    </source>
</evidence>
<feature type="compositionally biased region" description="Polar residues" evidence="7">
    <location>
        <begin position="590"/>
        <end position="609"/>
    </location>
</feature>
<feature type="region of interest" description="Disordered" evidence="7">
    <location>
        <begin position="692"/>
        <end position="722"/>
    </location>
</feature>
<dbReference type="InterPro" id="IPR003688">
    <property type="entry name" value="TraG/VirD4"/>
</dbReference>
<sequence length="722" mass="81636">MKKRKLKKGAGSKLFVAGILTIIVAYTISALTYGLFAQINLMDGIKDFEGVLNFLTTTERINLLIPIILTVLCLGWFLKTFDIWEKNYKDASGFGVKGTAKWGNPQDVVDGKTLSKNSDFSTKNLNKSLGMGEGIIVGKVPNNNTALIIPKNTNLDTMNVYVNGPSGSGKGQSYVYTNLINIRNENIIVIDPKGENYHVTAQLKRDQGYKVYNIDFADFSSSGYNPLDYVKNDEDAQKISTIMADNSKKDDKQDFFAERAQKLLAALMSYVKATYPKEQANMETLIKVYKKYVVDEEICYEWLQGIPVDHPAKELLESILLSLESKTRTSVISSFDSVIAIFQFQRIKDMTKKSDFTFDEFQEQKSVLYVKIKVPTNPYSALTSVFFSQMIDRFFELGDMNPIPELDIPVHFLLDEFPNIGKIGGYQNTLSLCRGYKIYMHTIVQDISQLQDKRMYGMEATKTIIANHSAKLILKVGEKEGAKYWSDWIGNTTLEYGNDSTSISDKGSTKSKSHAYEQRALLPPNELMNMDNNIAYLLLSGHDPLEVEKSWQFKLFPNLLFDNNRKPNYNHIRKKLGYTSPIAETKTKKNNAVNFSDYQKQNSQPPVNETNEERDSLSNEEMDTNNDSDELTEEELKMLFGTSEDDVENENTRNGDADTTDELNEIEKEIALLNAIEDDIDQDALEDAVNAIADEESGTPEVNKQNNGDTNKKEESMEELPM</sequence>
<proteinExistence type="inferred from homology"/>
<evidence type="ECO:0000256" key="1">
    <source>
        <dbReference type="ARBA" id="ARBA00004651"/>
    </source>
</evidence>
<keyword evidence="10" id="KW-1185">Reference proteome</keyword>
<reference evidence="10" key="1">
    <citation type="journal article" date="2019" name="Int. J. Syst. Evol. Microbiol.">
        <title>The Global Catalogue of Microorganisms (GCM) 10K type strain sequencing project: providing services to taxonomists for standard genome sequencing and annotation.</title>
        <authorList>
            <consortium name="The Broad Institute Genomics Platform"/>
            <consortium name="The Broad Institute Genome Sequencing Center for Infectious Disease"/>
            <person name="Wu L."/>
            <person name="Ma J."/>
        </authorList>
    </citation>
    <scope>NUCLEOTIDE SEQUENCE [LARGE SCALE GENOMIC DNA]</scope>
    <source>
        <strain evidence="10">JCM 30071</strain>
    </source>
</reference>
<comment type="caution">
    <text evidence="9">The sequence shown here is derived from an EMBL/GenBank/DDBJ whole genome shotgun (WGS) entry which is preliminary data.</text>
</comment>
<evidence type="ECO:0000256" key="5">
    <source>
        <dbReference type="ARBA" id="ARBA00022989"/>
    </source>
</evidence>
<evidence type="ECO:0000256" key="7">
    <source>
        <dbReference type="SAM" id="MobiDB-lite"/>
    </source>
</evidence>
<dbReference type="PANTHER" id="PTHR37937:SF1">
    <property type="entry name" value="CONJUGATIVE TRANSFER: DNA TRANSPORT"/>
    <property type="match status" value="1"/>
</dbReference>
<dbReference type="PANTHER" id="PTHR37937">
    <property type="entry name" value="CONJUGATIVE TRANSFER: DNA TRANSPORT"/>
    <property type="match status" value="1"/>
</dbReference>
<dbReference type="SUPFAM" id="SSF52540">
    <property type="entry name" value="P-loop containing nucleoside triphosphate hydrolases"/>
    <property type="match status" value="1"/>
</dbReference>
<dbReference type="Gene3D" id="3.40.50.300">
    <property type="entry name" value="P-loop containing nucleotide triphosphate hydrolases"/>
    <property type="match status" value="2"/>
</dbReference>
<dbReference type="EMBL" id="BMPN01000010">
    <property type="protein sequence ID" value="GGJ75499.1"/>
    <property type="molecule type" value="Genomic_DNA"/>
</dbReference>
<evidence type="ECO:0000256" key="2">
    <source>
        <dbReference type="ARBA" id="ARBA00008806"/>
    </source>
</evidence>
<feature type="compositionally biased region" description="Polar residues" evidence="7">
    <location>
        <begin position="700"/>
        <end position="709"/>
    </location>
</feature>
<gene>
    <name evidence="9" type="ORF">GCM10007111_41310</name>
</gene>
<feature type="transmembrane region" description="Helical" evidence="8">
    <location>
        <begin position="61"/>
        <end position="78"/>
    </location>
</feature>
<feature type="compositionally biased region" description="Acidic residues" evidence="7">
    <location>
        <begin position="618"/>
        <end position="633"/>
    </location>
</feature>
<organism evidence="9 10">
    <name type="scientific">Virgibacillus kapii</name>
    <dbReference type="NCBI Taxonomy" id="1638645"/>
    <lineage>
        <taxon>Bacteria</taxon>
        <taxon>Bacillati</taxon>
        <taxon>Bacillota</taxon>
        <taxon>Bacilli</taxon>
        <taxon>Bacillales</taxon>
        <taxon>Bacillaceae</taxon>
        <taxon>Virgibacillus</taxon>
    </lineage>
</organism>
<feature type="transmembrane region" description="Helical" evidence="8">
    <location>
        <begin position="12"/>
        <end position="41"/>
    </location>
</feature>
<protein>
    <submittedName>
        <fullName evidence="9">Uncharacterized protein</fullName>
    </submittedName>
</protein>
<evidence type="ECO:0000256" key="8">
    <source>
        <dbReference type="SAM" id="Phobius"/>
    </source>
</evidence>
<evidence type="ECO:0000313" key="10">
    <source>
        <dbReference type="Proteomes" id="UP000634435"/>
    </source>
</evidence>
<dbReference type="InterPro" id="IPR027417">
    <property type="entry name" value="P-loop_NTPase"/>
</dbReference>
<dbReference type="NCBIfam" id="NF045973">
    <property type="entry name" value="conju_CD1115"/>
    <property type="match status" value="1"/>
</dbReference>
<keyword evidence="6 8" id="KW-0472">Membrane</keyword>
<name>A0ABQ2DX77_9BACI</name>
<comment type="similarity">
    <text evidence="2">Belongs to the VirD4/TraG family.</text>
</comment>
<dbReference type="RefSeq" id="WP_188944261.1">
    <property type="nucleotide sequence ID" value="NZ_BMPN01000010.1"/>
</dbReference>
<evidence type="ECO:0000256" key="3">
    <source>
        <dbReference type="ARBA" id="ARBA00022475"/>
    </source>
</evidence>
<dbReference type="Pfam" id="PF02534">
    <property type="entry name" value="T4SS-DNA_transf"/>
    <property type="match status" value="1"/>
</dbReference>
<accession>A0ABQ2DX77</accession>
<evidence type="ECO:0000256" key="4">
    <source>
        <dbReference type="ARBA" id="ARBA00022692"/>
    </source>
</evidence>
<keyword evidence="3" id="KW-1003">Cell membrane</keyword>